<sequence length="76" mass="8563">MDWQDELDAAGLLCPLPVLRIRKRLSALRTGEVLRAVTDDPAALVDVPHFCTEQGHTLLEGREDGFPRQVWLIRKG</sequence>
<dbReference type="InterPro" id="IPR001455">
    <property type="entry name" value="TusA-like"/>
</dbReference>
<keyword evidence="4" id="KW-1185">Reference proteome</keyword>
<evidence type="ECO:0000256" key="1">
    <source>
        <dbReference type="ARBA" id="ARBA00008984"/>
    </source>
</evidence>
<dbReference type="AlphaFoldDB" id="A0A849L6C0"/>
<dbReference type="PANTHER" id="PTHR33279:SF6">
    <property type="entry name" value="SULFUR CARRIER PROTEIN YEDF-RELATED"/>
    <property type="match status" value="1"/>
</dbReference>
<keyword evidence="3" id="KW-0808">Transferase</keyword>
<evidence type="ECO:0000313" key="3">
    <source>
        <dbReference type="EMBL" id="NNU81936.1"/>
    </source>
</evidence>
<dbReference type="RefSeq" id="WP_171326790.1">
    <property type="nucleotide sequence ID" value="NZ_JABFBC010000003.1"/>
</dbReference>
<dbReference type="CDD" id="cd00291">
    <property type="entry name" value="SirA_YedF_YeeD"/>
    <property type="match status" value="1"/>
</dbReference>
<dbReference type="PANTHER" id="PTHR33279">
    <property type="entry name" value="SULFUR CARRIER PROTEIN YEDF-RELATED"/>
    <property type="match status" value="1"/>
</dbReference>
<accession>A0A849L6C0</accession>
<dbReference type="GO" id="GO:0016740">
    <property type="term" value="F:transferase activity"/>
    <property type="evidence" value="ECO:0007669"/>
    <property type="project" value="UniProtKB-KW"/>
</dbReference>
<gene>
    <name evidence="3" type="ORF">HMH01_15975</name>
</gene>
<feature type="domain" description="UPF0033" evidence="2">
    <location>
        <begin position="7"/>
        <end position="31"/>
    </location>
</feature>
<comment type="caution">
    <text evidence="3">The sequence shown here is derived from an EMBL/GenBank/DDBJ whole genome shotgun (WGS) entry which is preliminary data.</text>
</comment>
<evidence type="ECO:0000313" key="4">
    <source>
        <dbReference type="Proteomes" id="UP000572377"/>
    </source>
</evidence>
<proteinExistence type="inferred from homology"/>
<organism evidence="3 4">
    <name type="scientific">Halovulum dunhuangense</name>
    <dbReference type="NCBI Taxonomy" id="1505036"/>
    <lineage>
        <taxon>Bacteria</taxon>
        <taxon>Pseudomonadati</taxon>
        <taxon>Pseudomonadota</taxon>
        <taxon>Alphaproteobacteria</taxon>
        <taxon>Rhodobacterales</taxon>
        <taxon>Paracoccaceae</taxon>
        <taxon>Halovulum</taxon>
    </lineage>
</organism>
<evidence type="ECO:0000259" key="2">
    <source>
        <dbReference type="PROSITE" id="PS01148"/>
    </source>
</evidence>
<dbReference type="Gene3D" id="3.30.110.40">
    <property type="entry name" value="TusA-like domain"/>
    <property type="match status" value="1"/>
</dbReference>
<reference evidence="3 4" key="1">
    <citation type="submission" date="2020-05" db="EMBL/GenBank/DDBJ databases">
        <title>Gimesia benthica sp. nov., a novel planctomycete isolated from a deep-sea water sample of the Northwest Indian Ocean.</title>
        <authorList>
            <person name="Wang J."/>
            <person name="Ruan C."/>
            <person name="Song L."/>
            <person name="Zhu Y."/>
            <person name="Li A."/>
            <person name="Zheng X."/>
            <person name="Wang L."/>
            <person name="Lu Z."/>
            <person name="Huang Y."/>
            <person name="Du W."/>
            <person name="Zhou Y."/>
            <person name="Huang L."/>
            <person name="Dai X."/>
        </authorList>
    </citation>
    <scope>NUCLEOTIDE SEQUENCE [LARGE SCALE GENOMIC DNA]</scope>
    <source>
        <strain evidence="3 4">YYQ-30</strain>
    </source>
</reference>
<comment type="similarity">
    <text evidence="1">Belongs to the sulfur carrier protein TusA family.</text>
</comment>
<dbReference type="Proteomes" id="UP000572377">
    <property type="component" value="Unassembled WGS sequence"/>
</dbReference>
<name>A0A849L6C0_9RHOB</name>
<dbReference type="PROSITE" id="PS01148">
    <property type="entry name" value="UPF0033"/>
    <property type="match status" value="1"/>
</dbReference>
<protein>
    <submittedName>
        <fullName evidence="3">Sulfurtransferase TusA family protein</fullName>
    </submittedName>
</protein>
<dbReference type="SUPFAM" id="SSF64307">
    <property type="entry name" value="SirA-like"/>
    <property type="match status" value="1"/>
</dbReference>
<dbReference type="InterPro" id="IPR036868">
    <property type="entry name" value="TusA-like_sf"/>
</dbReference>
<dbReference type="EMBL" id="JABFBC010000003">
    <property type="protein sequence ID" value="NNU81936.1"/>
    <property type="molecule type" value="Genomic_DNA"/>
</dbReference>
<dbReference type="Pfam" id="PF01206">
    <property type="entry name" value="TusA"/>
    <property type="match status" value="1"/>
</dbReference>